<comment type="caution">
    <text evidence="1">The sequence shown here is derived from an EMBL/GenBank/DDBJ whole genome shotgun (WGS) entry which is preliminary data.</text>
</comment>
<evidence type="ECO:0000313" key="2">
    <source>
        <dbReference type="Proteomes" id="UP000824782"/>
    </source>
</evidence>
<sequence length="115" mass="12848">MLLEYSWHMLSFSEKLCCSSDTLFWSCTRCCSFSVRALQRSLIFASFSSKSFFATCTEDCNSSFSILKDSNLAFKSSTVLPSSEVFSCSSLNSSCLFCSSFSIFFIKSLRITKAA</sequence>
<accession>A0AAV6YU74</accession>
<reference evidence="1" key="1">
    <citation type="thesis" date="2020" institute="ProQuest LLC" country="789 East Eisenhower Parkway, Ann Arbor, MI, USA">
        <title>Comparative Genomics and Chromosome Evolution.</title>
        <authorList>
            <person name="Mudd A.B."/>
        </authorList>
    </citation>
    <scope>NUCLEOTIDE SEQUENCE</scope>
    <source>
        <strain evidence="1">237g6f4</strain>
        <tissue evidence="1">Blood</tissue>
    </source>
</reference>
<organism evidence="1 2">
    <name type="scientific">Engystomops pustulosus</name>
    <name type="common">Tungara frog</name>
    <name type="synonym">Physalaemus pustulosus</name>
    <dbReference type="NCBI Taxonomy" id="76066"/>
    <lineage>
        <taxon>Eukaryota</taxon>
        <taxon>Metazoa</taxon>
        <taxon>Chordata</taxon>
        <taxon>Craniata</taxon>
        <taxon>Vertebrata</taxon>
        <taxon>Euteleostomi</taxon>
        <taxon>Amphibia</taxon>
        <taxon>Batrachia</taxon>
        <taxon>Anura</taxon>
        <taxon>Neobatrachia</taxon>
        <taxon>Hyloidea</taxon>
        <taxon>Leptodactylidae</taxon>
        <taxon>Leiuperinae</taxon>
        <taxon>Engystomops</taxon>
    </lineage>
</organism>
<dbReference type="AlphaFoldDB" id="A0AAV6YU74"/>
<keyword evidence="2" id="KW-1185">Reference proteome</keyword>
<dbReference type="Proteomes" id="UP000824782">
    <property type="component" value="Unassembled WGS sequence"/>
</dbReference>
<evidence type="ECO:0000313" key="1">
    <source>
        <dbReference type="EMBL" id="KAG8540924.1"/>
    </source>
</evidence>
<name>A0AAV6YU74_ENGPU</name>
<dbReference type="EMBL" id="WNYA01008929">
    <property type="protein sequence ID" value="KAG8540924.1"/>
    <property type="molecule type" value="Genomic_DNA"/>
</dbReference>
<gene>
    <name evidence="1" type="ORF">GDO81_030052</name>
</gene>
<protein>
    <submittedName>
        <fullName evidence="1">Uncharacterized protein</fullName>
    </submittedName>
</protein>
<proteinExistence type="predicted"/>